<sequence>MSTNLPLELRNKKHLCDNCKEDNIEKYATVRYIKTQSRKPTDEEKVPNCQIHQNKQYQFFCRTCNAILCESCTLLHPRKHDYQPLQNAIELCQVNQQDLLDLGVTLEKENTFLEKLKNESNKINELELSVLKELKEEVTNLILKIQEKQKVIKKEIKNEIKKKNKKINNQIKITEEKIKKLSESEKKYKTLEEFKQRNEYWDYLLSYLQIKSNKKIPTLDHKLPKISYDLNTYLLPFRSTHSKLNLKEQTKFQIIINYQQQQKQKTIFTNEENKIKILIPKTKKLTRSFLSKKALDKISLHFSGPANLVMTKLNFFDNIYDQDDDEDDEDIFNKSITRDSISVVGKFAVQKPGKYSLEYIKIDTNYYGFDPTTINALDQFCFDTQNSGYGIQFTNLNKTARRSIENTEWVGIRGRNVIKRGVHTIKLLLDDLGKFGYGPMIGVCNPNVQGVNWFNSKSWMVYSDYGDKRSNQTSMGKYGRKMRQNEVITLIVDMNKKETSYIYGTEKFGVAFRDLPNNLALAVDIRYKDSQITLLEYTIDNFF</sequence>
<comment type="caution">
    <text evidence="4">The sequence shown here is derived from an EMBL/GenBank/DDBJ whole genome shotgun (WGS) entry which is preliminary data.</text>
</comment>
<dbReference type="SMART" id="SM00336">
    <property type="entry name" value="BBOX"/>
    <property type="match status" value="1"/>
</dbReference>
<dbReference type="Pfam" id="PF00622">
    <property type="entry name" value="SPRY"/>
    <property type="match status" value="1"/>
</dbReference>
<dbReference type="InterPro" id="IPR043136">
    <property type="entry name" value="B30.2/SPRY_sf"/>
</dbReference>
<evidence type="ECO:0000313" key="4">
    <source>
        <dbReference type="EMBL" id="KAJ6239705.1"/>
    </source>
</evidence>
<keyword evidence="1" id="KW-0479">Metal-binding</keyword>
<evidence type="ECO:0000256" key="2">
    <source>
        <dbReference type="SAM" id="Coils"/>
    </source>
</evidence>
<dbReference type="PANTHER" id="PTHR25462:SF296">
    <property type="entry name" value="MEIOTIC P26, ISOFORM F"/>
    <property type="match status" value="1"/>
</dbReference>
<dbReference type="PROSITE" id="PS50119">
    <property type="entry name" value="ZF_BBOX"/>
    <property type="match status" value="1"/>
</dbReference>
<reference evidence="4" key="1">
    <citation type="submission" date="2022-08" db="EMBL/GenBank/DDBJ databases">
        <title>Novel sulfate-reducing endosymbionts in the free-living metamonad Anaeramoeba.</title>
        <authorList>
            <person name="Jerlstrom-Hultqvist J."/>
            <person name="Cepicka I."/>
            <person name="Gallot-Lavallee L."/>
            <person name="Salas-Leiva D."/>
            <person name="Curtis B.A."/>
            <person name="Zahonova K."/>
            <person name="Pipaliya S."/>
            <person name="Dacks J."/>
            <person name="Roger A.J."/>
        </authorList>
    </citation>
    <scope>NUCLEOTIDE SEQUENCE</scope>
    <source>
        <strain evidence="4">Schooner1</strain>
    </source>
</reference>
<dbReference type="InterPro" id="IPR047153">
    <property type="entry name" value="TRIM45/56/19-like"/>
</dbReference>
<feature type="coiled-coil region" evidence="2">
    <location>
        <begin position="116"/>
        <end position="184"/>
    </location>
</feature>
<keyword evidence="2" id="KW-0175">Coiled coil</keyword>
<accession>A0ABQ8Y535</accession>
<evidence type="ECO:0000259" key="3">
    <source>
        <dbReference type="PROSITE" id="PS50119"/>
    </source>
</evidence>
<dbReference type="EMBL" id="JAOAOG010000218">
    <property type="protein sequence ID" value="KAJ6239705.1"/>
    <property type="molecule type" value="Genomic_DNA"/>
</dbReference>
<feature type="domain" description="B box-type" evidence="3">
    <location>
        <begin position="44"/>
        <end position="85"/>
    </location>
</feature>
<gene>
    <name evidence="4" type="ORF">M0813_24929</name>
</gene>
<keyword evidence="1" id="KW-0862">Zinc</keyword>
<organism evidence="4 5">
    <name type="scientific">Anaeramoeba flamelloides</name>
    <dbReference type="NCBI Taxonomy" id="1746091"/>
    <lineage>
        <taxon>Eukaryota</taxon>
        <taxon>Metamonada</taxon>
        <taxon>Anaeramoebidae</taxon>
        <taxon>Anaeramoeba</taxon>
    </lineage>
</organism>
<keyword evidence="5" id="KW-1185">Reference proteome</keyword>
<dbReference type="Pfam" id="PF00643">
    <property type="entry name" value="zf-B_box"/>
    <property type="match status" value="1"/>
</dbReference>
<proteinExistence type="predicted"/>
<dbReference type="Proteomes" id="UP001150062">
    <property type="component" value="Unassembled WGS sequence"/>
</dbReference>
<dbReference type="SUPFAM" id="SSF57845">
    <property type="entry name" value="B-box zinc-binding domain"/>
    <property type="match status" value="1"/>
</dbReference>
<evidence type="ECO:0000313" key="5">
    <source>
        <dbReference type="Proteomes" id="UP001150062"/>
    </source>
</evidence>
<dbReference type="Gene3D" id="2.60.120.920">
    <property type="match status" value="1"/>
</dbReference>
<dbReference type="InterPro" id="IPR013320">
    <property type="entry name" value="ConA-like_dom_sf"/>
</dbReference>
<protein>
    <recommendedName>
        <fullName evidence="3">B box-type domain-containing protein</fullName>
    </recommendedName>
</protein>
<name>A0ABQ8Y535_9EUKA</name>
<evidence type="ECO:0000256" key="1">
    <source>
        <dbReference type="PROSITE-ProRule" id="PRU00024"/>
    </source>
</evidence>
<dbReference type="SUPFAM" id="SSF49899">
    <property type="entry name" value="Concanavalin A-like lectins/glucanases"/>
    <property type="match status" value="1"/>
</dbReference>
<dbReference type="InterPro" id="IPR003877">
    <property type="entry name" value="SPRY_dom"/>
</dbReference>
<dbReference type="Gene3D" id="3.30.160.60">
    <property type="entry name" value="Classic Zinc Finger"/>
    <property type="match status" value="1"/>
</dbReference>
<keyword evidence="1" id="KW-0863">Zinc-finger</keyword>
<dbReference type="PANTHER" id="PTHR25462">
    <property type="entry name" value="BONUS, ISOFORM C-RELATED"/>
    <property type="match status" value="1"/>
</dbReference>
<dbReference type="InterPro" id="IPR000315">
    <property type="entry name" value="Znf_B-box"/>
</dbReference>